<sequence length="430" mass="48484">MKNSYNLRSIAARIISQVLDQGQSLSALLPEYQRDINPKDKALLQELCFGVMRVLPELEWYSQQLMAKPLTGKQRVLHYLILVGFYQLHYTRIPAHAALSETVDGAVALKKPQLKGLINGVLRQFQRQEQVLSERFANNESRWRHPKWLLSRIQAAYPENWEAVIAANNEKPPMWLRVNRNHHTAQVYQALLAENDIDAFYNPAYPDALRLAAPCPVTDLPGFADGWVTVQDGSAQGCALLLDPQNDETILDLCAAPGGKTTHILEIAPRAHVIAVDVDKQRLTRVNENLQRLKQNAIVKTGDGRYPEQWAESQTFDRILLDAPCSATGVIRRHPDIKWLRRDNDINELAALQREILEAIWPYLKPGGTLVYATCSVLPEENIHQINHFLSSHRDAVLTDTPATGYQMLPDAQSGDGFFYAKLVKQALPA</sequence>
<evidence type="ECO:0000256" key="8">
    <source>
        <dbReference type="ARBA" id="ARBA00022679"/>
    </source>
</evidence>
<gene>
    <name evidence="17" type="ORF">CKG00_11625</name>
</gene>
<dbReference type="InterPro" id="IPR004573">
    <property type="entry name" value="rRNA_ssu_MeTfrase_B"/>
</dbReference>
<evidence type="ECO:0000256" key="3">
    <source>
        <dbReference type="ARBA" id="ARBA00007494"/>
    </source>
</evidence>
<dbReference type="Gene3D" id="1.10.287.730">
    <property type="entry name" value="Helix hairpin bin"/>
    <property type="match status" value="1"/>
</dbReference>
<feature type="binding site" evidence="15">
    <location>
        <position position="277"/>
    </location>
    <ligand>
        <name>S-adenosyl-L-methionine</name>
        <dbReference type="ChEBI" id="CHEBI:59789"/>
    </ligand>
</feature>
<evidence type="ECO:0000256" key="1">
    <source>
        <dbReference type="ARBA" id="ARBA00002724"/>
    </source>
</evidence>
<dbReference type="PROSITE" id="PS01153">
    <property type="entry name" value="NOL1_NOP2_SUN"/>
    <property type="match status" value="1"/>
</dbReference>
<feature type="binding site" evidence="15">
    <location>
        <position position="303"/>
    </location>
    <ligand>
        <name>S-adenosyl-L-methionine</name>
        <dbReference type="ChEBI" id="CHEBI:59789"/>
    </ligand>
</feature>
<dbReference type="SUPFAM" id="SSF53335">
    <property type="entry name" value="S-adenosyl-L-methionine-dependent methyltransferases"/>
    <property type="match status" value="1"/>
</dbReference>
<keyword evidence="8 15" id="KW-0808">Transferase</keyword>
<dbReference type="NCBIfam" id="NF008149">
    <property type="entry name" value="PRK10901.1"/>
    <property type="match status" value="1"/>
</dbReference>
<evidence type="ECO:0000256" key="6">
    <source>
        <dbReference type="ARBA" id="ARBA00022552"/>
    </source>
</evidence>
<keyword evidence="7 15" id="KW-0489">Methyltransferase</keyword>
<organism evidence="17 18">
    <name type="scientific">Morganella morganii</name>
    <name type="common">Proteus morganii</name>
    <dbReference type="NCBI Taxonomy" id="582"/>
    <lineage>
        <taxon>Bacteria</taxon>
        <taxon>Pseudomonadati</taxon>
        <taxon>Pseudomonadota</taxon>
        <taxon>Gammaproteobacteria</taxon>
        <taxon>Enterobacterales</taxon>
        <taxon>Morganellaceae</taxon>
        <taxon>Morganella</taxon>
    </lineage>
</organism>
<evidence type="ECO:0000313" key="17">
    <source>
        <dbReference type="EMBL" id="RUT66956.1"/>
    </source>
</evidence>
<evidence type="ECO:0000313" key="18">
    <source>
        <dbReference type="Proteomes" id="UP000286908"/>
    </source>
</evidence>
<keyword evidence="9 15" id="KW-0949">S-adenosyl-L-methionine</keyword>
<comment type="caution">
    <text evidence="17">The sequence shown here is derived from an EMBL/GenBank/DDBJ whole genome shotgun (WGS) entry which is preliminary data.</text>
</comment>
<comment type="similarity">
    <text evidence="3 15">Belongs to the class I-like SAM-binding methyltransferase superfamily. RsmB/NOP family.</text>
</comment>
<dbReference type="InterPro" id="IPR049560">
    <property type="entry name" value="MeTrfase_RsmB-F_NOP2_cat"/>
</dbReference>
<comment type="subcellular location">
    <subcellularLocation>
        <location evidence="2">Cytoplasm</location>
    </subcellularLocation>
</comment>
<dbReference type="PANTHER" id="PTHR22807">
    <property type="entry name" value="NOP2 YEAST -RELATED NOL1/NOP2/FMU SUN DOMAIN-CONTAINING"/>
    <property type="match status" value="1"/>
</dbReference>
<accession>A0A433ZXW7</accession>
<dbReference type="PANTHER" id="PTHR22807:SF61">
    <property type="entry name" value="NOL1_NOP2_SUN FAMILY PROTEIN _ ANTITERMINATION NUSB DOMAIN-CONTAINING PROTEIN"/>
    <property type="match status" value="1"/>
</dbReference>
<dbReference type="Pfam" id="PF01189">
    <property type="entry name" value="Methyltr_RsmB-F"/>
    <property type="match status" value="1"/>
</dbReference>
<dbReference type="GO" id="GO:0006355">
    <property type="term" value="P:regulation of DNA-templated transcription"/>
    <property type="evidence" value="ECO:0007669"/>
    <property type="project" value="InterPro"/>
</dbReference>
<name>A0A433ZXW7_MORMO</name>
<comment type="catalytic activity">
    <reaction evidence="13">
        <text>cytidine(967) in 16S rRNA + S-adenosyl-L-methionine = 5-methylcytidine(967) in 16S rRNA + S-adenosyl-L-homocysteine + H(+)</text>
        <dbReference type="Rhea" id="RHEA:42748"/>
        <dbReference type="Rhea" id="RHEA-COMP:10219"/>
        <dbReference type="Rhea" id="RHEA-COMP:10220"/>
        <dbReference type="ChEBI" id="CHEBI:15378"/>
        <dbReference type="ChEBI" id="CHEBI:57856"/>
        <dbReference type="ChEBI" id="CHEBI:59789"/>
        <dbReference type="ChEBI" id="CHEBI:74483"/>
        <dbReference type="ChEBI" id="CHEBI:82748"/>
        <dbReference type="EC" id="2.1.1.176"/>
    </reaction>
</comment>
<dbReference type="EMBL" id="NRQY01000001">
    <property type="protein sequence ID" value="RUT66956.1"/>
    <property type="molecule type" value="Genomic_DNA"/>
</dbReference>
<dbReference type="EC" id="2.1.1.176" evidence="4"/>
<dbReference type="CDD" id="cd02440">
    <property type="entry name" value="AdoMet_MTases"/>
    <property type="match status" value="1"/>
</dbReference>
<dbReference type="CDD" id="cd00620">
    <property type="entry name" value="Methyltransferase_Sun"/>
    <property type="match status" value="1"/>
</dbReference>
<dbReference type="PROSITE" id="PS51686">
    <property type="entry name" value="SAM_MT_RSMB_NOP"/>
    <property type="match status" value="1"/>
</dbReference>
<feature type="binding site" evidence="15">
    <location>
        <position position="322"/>
    </location>
    <ligand>
        <name>S-adenosyl-L-methionine</name>
        <dbReference type="ChEBI" id="CHEBI:59789"/>
    </ligand>
</feature>
<comment type="function">
    <text evidence="1">Specifically methylates the cytosine at position 967 (m5C967) of 16S rRNA.</text>
</comment>
<dbReference type="InterPro" id="IPR048019">
    <property type="entry name" value="RsmB-like_N"/>
</dbReference>
<evidence type="ECO:0000256" key="5">
    <source>
        <dbReference type="ARBA" id="ARBA00022490"/>
    </source>
</evidence>
<dbReference type="InterPro" id="IPR001678">
    <property type="entry name" value="MeTrfase_RsmB-F_NOP2_dom"/>
</dbReference>
<evidence type="ECO:0000256" key="13">
    <source>
        <dbReference type="ARBA" id="ARBA00047283"/>
    </source>
</evidence>
<dbReference type="InterPro" id="IPR029063">
    <property type="entry name" value="SAM-dependent_MTases_sf"/>
</dbReference>
<dbReference type="Gene3D" id="3.30.70.1170">
    <property type="entry name" value="Sun protein, domain 3"/>
    <property type="match status" value="1"/>
</dbReference>
<evidence type="ECO:0000256" key="10">
    <source>
        <dbReference type="ARBA" id="ARBA00022884"/>
    </source>
</evidence>
<dbReference type="FunFam" id="1.10.940.10:FF:000002">
    <property type="entry name" value="Ribosomal RNA small subunit methyltransferase B"/>
    <property type="match status" value="1"/>
</dbReference>
<dbReference type="InterPro" id="IPR035926">
    <property type="entry name" value="NusB-like_sf"/>
</dbReference>
<dbReference type="GO" id="GO:0009383">
    <property type="term" value="F:rRNA (cytosine-C5-)-methyltransferase activity"/>
    <property type="evidence" value="ECO:0007669"/>
    <property type="project" value="TreeGrafter"/>
</dbReference>
<evidence type="ECO:0000259" key="16">
    <source>
        <dbReference type="PROSITE" id="PS51686"/>
    </source>
</evidence>
<dbReference type="NCBIfam" id="NF011494">
    <property type="entry name" value="PRK14902.1"/>
    <property type="match status" value="1"/>
</dbReference>
<reference evidence="17 18" key="1">
    <citation type="submission" date="2017-08" db="EMBL/GenBank/DDBJ databases">
        <title>Draft genome sequence of pheromone producing symbiont Morganella morganii, of the female New Zealand grass grub Costelytra giveni.</title>
        <authorList>
            <person name="Laugraud A."/>
            <person name="Young S.D."/>
            <person name="Hurst M.H."/>
        </authorList>
    </citation>
    <scope>NUCLEOTIDE SEQUENCE [LARGE SCALE GENOMIC DNA]</scope>
    <source>
        <strain evidence="17 18">MMsCG</strain>
    </source>
</reference>
<proteinExistence type="inferred from homology"/>
<evidence type="ECO:0000256" key="12">
    <source>
        <dbReference type="ARBA" id="ARBA00031088"/>
    </source>
</evidence>
<dbReference type="Gene3D" id="1.10.940.10">
    <property type="entry name" value="NusB-like"/>
    <property type="match status" value="1"/>
</dbReference>
<feature type="active site" description="Nucleophile" evidence="15">
    <location>
        <position position="375"/>
    </location>
</feature>
<dbReference type="GO" id="GO:0005829">
    <property type="term" value="C:cytosol"/>
    <property type="evidence" value="ECO:0007669"/>
    <property type="project" value="TreeGrafter"/>
</dbReference>
<dbReference type="AlphaFoldDB" id="A0A433ZXW7"/>
<dbReference type="OrthoDB" id="9810297at2"/>
<keyword evidence="6" id="KW-0698">rRNA processing</keyword>
<dbReference type="InterPro" id="IPR023267">
    <property type="entry name" value="RCMT"/>
</dbReference>
<feature type="domain" description="SAM-dependent MTase RsmB/NOP-type" evidence="16">
    <location>
        <begin position="164"/>
        <end position="426"/>
    </location>
</feature>
<dbReference type="Proteomes" id="UP000286908">
    <property type="component" value="Unassembled WGS sequence"/>
</dbReference>
<dbReference type="InterPro" id="IPR054728">
    <property type="entry name" value="RsmB-like_ferredoxin"/>
</dbReference>
<evidence type="ECO:0000256" key="7">
    <source>
        <dbReference type="ARBA" id="ARBA00022603"/>
    </source>
</evidence>
<evidence type="ECO:0000256" key="9">
    <source>
        <dbReference type="ARBA" id="ARBA00022691"/>
    </source>
</evidence>
<feature type="binding site" evidence="15">
    <location>
        <begin position="254"/>
        <end position="260"/>
    </location>
    <ligand>
        <name>S-adenosyl-L-methionine</name>
        <dbReference type="ChEBI" id="CHEBI:59789"/>
    </ligand>
</feature>
<evidence type="ECO:0000256" key="11">
    <source>
        <dbReference type="ARBA" id="ARBA00030399"/>
    </source>
</evidence>
<dbReference type="InterPro" id="IPR006027">
    <property type="entry name" value="NusB_RsmB_TIM44"/>
</dbReference>
<dbReference type="FunFam" id="3.30.70.1170:FF:000002">
    <property type="entry name" value="Ribosomal RNA small subunit methyltransferase B"/>
    <property type="match status" value="1"/>
</dbReference>
<dbReference type="GO" id="GO:0003723">
    <property type="term" value="F:RNA binding"/>
    <property type="evidence" value="ECO:0007669"/>
    <property type="project" value="UniProtKB-UniRule"/>
</dbReference>
<evidence type="ECO:0000256" key="14">
    <source>
        <dbReference type="ARBA" id="ARBA00067267"/>
    </source>
</evidence>
<dbReference type="FunFam" id="3.40.50.150:FF:000022">
    <property type="entry name" value="Ribosomal RNA small subunit methyltransferase B"/>
    <property type="match status" value="1"/>
</dbReference>
<dbReference type="Pfam" id="PF22458">
    <property type="entry name" value="RsmF-B_ferredox"/>
    <property type="match status" value="1"/>
</dbReference>
<keyword evidence="10 15" id="KW-0694">RNA-binding</keyword>
<evidence type="ECO:0000256" key="15">
    <source>
        <dbReference type="PROSITE-ProRule" id="PRU01023"/>
    </source>
</evidence>
<evidence type="ECO:0000256" key="4">
    <source>
        <dbReference type="ARBA" id="ARBA00012140"/>
    </source>
</evidence>
<dbReference type="InterPro" id="IPR018314">
    <property type="entry name" value="RsmB/NOL1/NOP2-like_CS"/>
</dbReference>
<keyword evidence="5" id="KW-0963">Cytoplasm</keyword>
<evidence type="ECO:0000256" key="2">
    <source>
        <dbReference type="ARBA" id="ARBA00004496"/>
    </source>
</evidence>
<dbReference type="Pfam" id="PF01029">
    <property type="entry name" value="NusB"/>
    <property type="match status" value="1"/>
</dbReference>
<dbReference type="Gene3D" id="3.40.50.150">
    <property type="entry name" value="Vaccinia Virus protein VP39"/>
    <property type="match status" value="1"/>
</dbReference>
<dbReference type="GO" id="GO:0070475">
    <property type="term" value="P:rRNA base methylation"/>
    <property type="evidence" value="ECO:0007669"/>
    <property type="project" value="TreeGrafter"/>
</dbReference>
<dbReference type="NCBIfam" id="TIGR00563">
    <property type="entry name" value="rsmB"/>
    <property type="match status" value="1"/>
</dbReference>
<dbReference type="PRINTS" id="PR02008">
    <property type="entry name" value="RCMTFAMILY"/>
</dbReference>
<protein>
    <recommendedName>
        <fullName evidence="14">Ribosomal RNA small subunit methyltransferase B</fullName>
        <ecNumber evidence="4">2.1.1.176</ecNumber>
    </recommendedName>
    <alternativeName>
        <fullName evidence="11">16S rRNA m5C967 methyltransferase</fullName>
    </alternativeName>
    <alternativeName>
        <fullName evidence="12">rRNA (cytosine-C(5)-)-methyltransferase RsmB</fullName>
    </alternativeName>
</protein>
<dbReference type="SUPFAM" id="SSF48013">
    <property type="entry name" value="NusB-like"/>
    <property type="match status" value="1"/>
</dbReference>